<evidence type="ECO:0000313" key="4">
    <source>
        <dbReference type="Proteomes" id="UP000050424"/>
    </source>
</evidence>
<organism evidence="3 4">
    <name type="scientific">Neonectria ditissima</name>
    <dbReference type="NCBI Taxonomy" id="78410"/>
    <lineage>
        <taxon>Eukaryota</taxon>
        <taxon>Fungi</taxon>
        <taxon>Dikarya</taxon>
        <taxon>Ascomycota</taxon>
        <taxon>Pezizomycotina</taxon>
        <taxon>Sordariomycetes</taxon>
        <taxon>Hypocreomycetidae</taxon>
        <taxon>Hypocreales</taxon>
        <taxon>Nectriaceae</taxon>
        <taxon>Neonectria</taxon>
    </lineage>
</organism>
<protein>
    <recommendedName>
        <fullName evidence="2">AB hydrolase-1 domain-containing protein</fullName>
    </recommendedName>
</protein>
<dbReference type="AlphaFoldDB" id="A0A0P7AWN4"/>
<evidence type="ECO:0000259" key="2">
    <source>
        <dbReference type="Pfam" id="PF00561"/>
    </source>
</evidence>
<dbReference type="Pfam" id="PF00561">
    <property type="entry name" value="Abhydrolase_1"/>
    <property type="match status" value="1"/>
</dbReference>
<dbReference type="GO" id="GO:0016020">
    <property type="term" value="C:membrane"/>
    <property type="evidence" value="ECO:0007669"/>
    <property type="project" value="TreeGrafter"/>
</dbReference>
<dbReference type="SUPFAM" id="SSF53474">
    <property type="entry name" value="alpha/beta-Hydrolases"/>
    <property type="match status" value="1"/>
</dbReference>
<dbReference type="GO" id="GO:0046464">
    <property type="term" value="P:acylglycerol catabolic process"/>
    <property type="evidence" value="ECO:0007669"/>
    <property type="project" value="TreeGrafter"/>
</dbReference>
<dbReference type="PANTHER" id="PTHR43798">
    <property type="entry name" value="MONOACYLGLYCEROL LIPASE"/>
    <property type="match status" value="1"/>
</dbReference>
<proteinExistence type="predicted"/>
<feature type="domain" description="AB hydrolase-1" evidence="2">
    <location>
        <begin position="80"/>
        <end position="329"/>
    </location>
</feature>
<dbReference type="Proteomes" id="UP000050424">
    <property type="component" value="Unassembled WGS sequence"/>
</dbReference>
<reference evidence="3 4" key="1">
    <citation type="submission" date="2015-09" db="EMBL/GenBank/DDBJ databases">
        <title>Draft genome of a European isolate of the apple canker pathogen Neonectria ditissima.</title>
        <authorList>
            <person name="Gomez-Cortecero A."/>
            <person name="Harrison R.J."/>
            <person name="Armitage A.D."/>
        </authorList>
    </citation>
    <scope>NUCLEOTIDE SEQUENCE [LARGE SCALE GENOMIC DNA]</scope>
    <source>
        <strain evidence="3 4">R09/05</strain>
    </source>
</reference>
<name>A0A0P7AWN4_9HYPO</name>
<dbReference type="STRING" id="78410.A0A0P7AWN4"/>
<keyword evidence="4" id="KW-1185">Reference proteome</keyword>
<evidence type="ECO:0000256" key="1">
    <source>
        <dbReference type="SAM" id="SignalP"/>
    </source>
</evidence>
<sequence length="347" mass="39078">MKFSLLSLLSAGFLSASLAAAQASGTIYEGDVAEDLNGSNFTYPFPVKLFRFESQLQDLEMAFMDVKPKPRSKPNGKTAILFHGKNFCGATWEGTIDVLRAEGWRVIVPDQIGFCKSSKPASYQFSLHQFAWNTRGLLDALDIDKVTVIGHSMGGMLSTRFSLQYPETVDDLVMINAVGWEDYVQKGVPYISIDETWATESASSFASIKGYEKTAYYVGDWKDEYNTWVNMLVNIYYGSQRENYVKIQAQIVDLVLTQPIAHYFKNIKARTLVMVGEQDITAIGSTWSSPEVAAKLGQFDILGRQVASQIPNSQLFRFPDLGHAPQISHPERFHRALLRWLNKKRRN</sequence>
<dbReference type="EMBL" id="LKCW01000120">
    <property type="protein sequence ID" value="KPM38935.1"/>
    <property type="molecule type" value="Genomic_DNA"/>
</dbReference>
<keyword evidence="1" id="KW-0732">Signal</keyword>
<dbReference type="Gene3D" id="3.40.50.1820">
    <property type="entry name" value="alpha/beta hydrolase"/>
    <property type="match status" value="1"/>
</dbReference>
<dbReference type="OrthoDB" id="10249433at2759"/>
<dbReference type="InterPro" id="IPR050266">
    <property type="entry name" value="AB_hydrolase_sf"/>
</dbReference>
<accession>A0A0P7AWN4</accession>
<dbReference type="PANTHER" id="PTHR43798:SF33">
    <property type="entry name" value="HYDROLASE, PUTATIVE (AFU_ORTHOLOGUE AFUA_2G14860)-RELATED"/>
    <property type="match status" value="1"/>
</dbReference>
<dbReference type="InterPro" id="IPR029058">
    <property type="entry name" value="AB_hydrolase_fold"/>
</dbReference>
<feature type="signal peptide" evidence="1">
    <location>
        <begin position="1"/>
        <end position="23"/>
    </location>
</feature>
<gene>
    <name evidence="3" type="ORF">AK830_g7616</name>
</gene>
<dbReference type="InterPro" id="IPR000073">
    <property type="entry name" value="AB_hydrolase_1"/>
</dbReference>
<dbReference type="PRINTS" id="PR00111">
    <property type="entry name" value="ABHYDROLASE"/>
</dbReference>
<comment type="caution">
    <text evidence="3">The sequence shown here is derived from an EMBL/GenBank/DDBJ whole genome shotgun (WGS) entry which is preliminary data.</text>
</comment>
<dbReference type="GO" id="GO:0047372">
    <property type="term" value="F:monoacylglycerol lipase activity"/>
    <property type="evidence" value="ECO:0007669"/>
    <property type="project" value="TreeGrafter"/>
</dbReference>
<feature type="chain" id="PRO_5006135141" description="AB hydrolase-1 domain-containing protein" evidence="1">
    <location>
        <begin position="24"/>
        <end position="347"/>
    </location>
</feature>
<evidence type="ECO:0000313" key="3">
    <source>
        <dbReference type="EMBL" id="KPM38935.1"/>
    </source>
</evidence>